<dbReference type="EMBL" id="SMDC01000001">
    <property type="protein sequence ID" value="TCW39868.1"/>
    <property type="molecule type" value="Genomic_DNA"/>
</dbReference>
<evidence type="ECO:0000313" key="3">
    <source>
        <dbReference type="EMBL" id="TCW39868.1"/>
    </source>
</evidence>
<dbReference type="InterPro" id="IPR002881">
    <property type="entry name" value="DUF58"/>
</dbReference>
<accession>A0A4R4AKB7</accession>
<evidence type="ECO:0000259" key="2">
    <source>
        <dbReference type="Pfam" id="PF01882"/>
    </source>
</evidence>
<dbReference type="PANTHER" id="PTHR33608:SF3">
    <property type="entry name" value="SLR2013 PROTEIN"/>
    <property type="match status" value="1"/>
</dbReference>
<reference evidence="3 4" key="1">
    <citation type="submission" date="2019-03" db="EMBL/GenBank/DDBJ databases">
        <title>Genomic Encyclopedia of Type Strains, Phase IV (KMG-IV): sequencing the most valuable type-strain genomes for metagenomic binning, comparative biology and taxonomic classification.</title>
        <authorList>
            <person name="Goeker M."/>
        </authorList>
    </citation>
    <scope>NUCLEOTIDE SEQUENCE [LARGE SCALE GENOMIC DNA]</scope>
    <source>
        <strain evidence="3 4">DSM 203</strain>
    </source>
</reference>
<dbReference type="SUPFAM" id="SSF53300">
    <property type="entry name" value="vWA-like"/>
    <property type="match status" value="1"/>
</dbReference>
<keyword evidence="1" id="KW-0812">Transmembrane</keyword>
<name>A0A4R4AKB7_MARGR</name>
<feature type="transmembrane region" description="Helical" evidence="1">
    <location>
        <begin position="7"/>
        <end position="25"/>
    </location>
</feature>
<dbReference type="AlphaFoldDB" id="A0A4R4AKB7"/>
<dbReference type="Pfam" id="PF01882">
    <property type="entry name" value="DUF58"/>
    <property type="match status" value="1"/>
</dbReference>
<organism evidence="3 4">
    <name type="scientific">Marichromatium gracile</name>
    <name type="common">Chromatium gracile</name>
    <dbReference type="NCBI Taxonomy" id="1048"/>
    <lineage>
        <taxon>Bacteria</taxon>
        <taxon>Pseudomonadati</taxon>
        <taxon>Pseudomonadota</taxon>
        <taxon>Gammaproteobacteria</taxon>
        <taxon>Chromatiales</taxon>
        <taxon>Chromatiaceae</taxon>
        <taxon>Marichromatium</taxon>
    </lineage>
</organism>
<dbReference type="Proteomes" id="UP000295247">
    <property type="component" value="Unassembled WGS sequence"/>
</dbReference>
<sequence>MRPTPVLSWLFVGWTLIALVALWWPGAGPLWWGYGGLLAVIVLGDVLALWRTPVPQVERTLPGTLSQGEWCTVALLVRSPARRRLRLLVHDQHPAAFEVAGLPASLLLSPLGEARLDYRLRPGRRGDFVFTGVDLALYSSLALWRRRRRLVLSERVRVVPALAALRRGIALAAQDARLGAGVHPHQRRGSDGDFHQLRDYRAGDLLRQIDWKASARAQRPISREYRESRDQQLVFLLDCGRHMRHLGDGLGHLDAALAALLLVSGLAVRQGDAVGLMSYGGTSRWCPPRQGQPALRRLLDDCYDLQPTLEAADPLLAAATLQQRLRRRALVVLITCGRDEDQEGLEQAARLLGRDHLLLLADLRERSLDGALNLPLRDLSDALRFHALRDWRERRRVRCARLRRRGVLVLDLLPGQLPAALADRYLAIKRAGML</sequence>
<protein>
    <submittedName>
        <fullName evidence="3">Uncharacterized protein (DUF58 family)</fullName>
    </submittedName>
</protein>
<comment type="caution">
    <text evidence="3">The sequence shown here is derived from an EMBL/GenBank/DDBJ whole genome shotgun (WGS) entry which is preliminary data.</text>
</comment>
<dbReference type="PANTHER" id="PTHR33608">
    <property type="entry name" value="BLL2464 PROTEIN"/>
    <property type="match status" value="1"/>
</dbReference>
<evidence type="ECO:0000256" key="1">
    <source>
        <dbReference type="SAM" id="Phobius"/>
    </source>
</evidence>
<feature type="transmembrane region" description="Helical" evidence="1">
    <location>
        <begin position="31"/>
        <end position="50"/>
    </location>
</feature>
<keyword evidence="1" id="KW-1133">Transmembrane helix</keyword>
<gene>
    <name evidence="3" type="ORF">EDC29_101284</name>
</gene>
<dbReference type="RefSeq" id="WP_123139093.1">
    <property type="nucleotide sequence ID" value="NZ_NRRH01000001.1"/>
</dbReference>
<proteinExistence type="predicted"/>
<feature type="domain" description="DUF58" evidence="2">
    <location>
        <begin position="197"/>
        <end position="381"/>
    </location>
</feature>
<keyword evidence="1" id="KW-0472">Membrane</keyword>
<evidence type="ECO:0000313" key="4">
    <source>
        <dbReference type="Proteomes" id="UP000295247"/>
    </source>
</evidence>
<dbReference type="InterPro" id="IPR036465">
    <property type="entry name" value="vWFA_dom_sf"/>
</dbReference>